<feature type="compositionally biased region" description="Basic and acidic residues" evidence="1">
    <location>
        <begin position="179"/>
        <end position="189"/>
    </location>
</feature>
<name>A0A388KF15_CHABU</name>
<dbReference type="EMBL" id="BFEA01000103">
    <property type="protein sequence ID" value="GBG68639.1"/>
    <property type="molecule type" value="Genomic_DNA"/>
</dbReference>
<reference evidence="2 3" key="1">
    <citation type="journal article" date="2018" name="Cell">
        <title>The Chara Genome: Secondary Complexity and Implications for Plant Terrestrialization.</title>
        <authorList>
            <person name="Nishiyama T."/>
            <person name="Sakayama H."/>
            <person name="Vries J.D."/>
            <person name="Buschmann H."/>
            <person name="Saint-Marcoux D."/>
            <person name="Ullrich K.K."/>
            <person name="Haas F.B."/>
            <person name="Vanderstraeten L."/>
            <person name="Becker D."/>
            <person name="Lang D."/>
            <person name="Vosolsobe S."/>
            <person name="Rombauts S."/>
            <person name="Wilhelmsson P.K.I."/>
            <person name="Janitza P."/>
            <person name="Kern R."/>
            <person name="Heyl A."/>
            <person name="Rumpler F."/>
            <person name="Villalobos L.I.A.C."/>
            <person name="Clay J.M."/>
            <person name="Skokan R."/>
            <person name="Toyoda A."/>
            <person name="Suzuki Y."/>
            <person name="Kagoshima H."/>
            <person name="Schijlen E."/>
            <person name="Tajeshwar N."/>
            <person name="Catarino B."/>
            <person name="Hetherington A.J."/>
            <person name="Saltykova A."/>
            <person name="Bonnot C."/>
            <person name="Breuninger H."/>
            <person name="Symeonidi A."/>
            <person name="Radhakrishnan G.V."/>
            <person name="Van Nieuwerburgh F."/>
            <person name="Deforce D."/>
            <person name="Chang C."/>
            <person name="Karol K.G."/>
            <person name="Hedrich R."/>
            <person name="Ulvskov P."/>
            <person name="Glockner G."/>
            <person name="Delwiche C.F."/>
            <person name="Petrasek J."/>
            <person name="Van de Peer Y."/>
            <person name="Friml J."/>
            <person name="Beilby M."/>
            <person name="Dolan L."/>
            <person name="Kohara Y."/>
            <person name="Sugano S."/>
            <person name="Fujiyama A."/>
            <person name="Delaux P.-M."/>
            <person name="Quint M."/>
            <person name="TheiBen G."/>
            <person name="Hagemann M."/>
            <person name="Harholt J."/>
            <person name="Dunand C."/>
            <person name="Zachgo S."/>
            <person name="Langdale J."/>
            <person name="Maumus F."/>
            <person name="Straeten D.V.D."/>
            <person name="Gould S.B."/>
            <person name="Rensing S.A."/>
        </authorList>
    </citation>
    <scope>NUCLEOTIDE SEQUENCE [LARGE SCALE GENOMIC DNA]</scope>
    <source>
        <strain evidence="2 3">S276</strain>
    </source>
</reference>
<accession>A0A388KF15</accession>
<gene>
    <name evidence="2" type="ORF">CBR_g3180</name>
</gene>
<feature type="region of interest" description="Disordered" evidence="1">
    <location>
        <begin position="537"/>
        <end position="561"/>
    </location>
</feature>
<organism evidence="2 3">
    <name type="scientific">Chara braunii</name>
    <name type="common">Braun's stonewort</name>
    <dbReference type="NCBI Taxonomy" id="69332"/>
    <lineage>
        <taxon>Eukaryota</taxon>
        <taxon>Viridiplantae</taxon>
        <taxon>Streptophyta</taxon>
        <taxon>Charophyceae</taxon>
        <taxon>Charales</taxon>
        <taxon>Characeae</taxon>
        <taxon>Chara</taxon>
    </lineage>
</organism>
<evidence type="ECO:0000313" key="3">
    <source>
        <dbReference type="Proteomes" id="UP000265515"/>
    </source>
</evidence>
<dbReference type="Proteomes" id="UP000265515">
    <property type="component" value="Unassembled WGS sequence"/>
</dbReference>
<feature type="compositionally biased region" description="Low complexity" evidence="1">
    <location>
        <begin position="381"/>
        <end position="399"/>
    </location>
</feature>
<evidence type="ECO:0000313" key="2">
    <source>
        <dbReference type="EMBL" id="GBG68639.1"/>
    </source>
</evidence>
<feature type="region of interest" description="Disordered" evidence="1">
    <location>
        <begin position="377"/>
        <end position="400"/>
    </location>
</feature>
<protein>
    <submittedName>
        <fullName evidence="2">Uncharacterized protein</fullName>
    </submittedName>
</protein>
<sequence length="561" mass="62429">MAKVVEVQLFVRLRDIREEIKTEVRKALTSIMLKSQLTTTVNTKDKEKAVAVEEPPSAPGSEVEAITEGTGKLSIQEKRKRGEDTPVGDSPPVVTPAKLEQLLMAKAMEVQLSVRLGNIREEIKTEVRKALTSTMLKSQVTTTVNTKDKGKAVWVEEPPYASGTSSEVEAITEGTGKLSIREKRKRGEDTPVGDSPPVVTPTKRTSKRTGVRPLRLSERLQRTRTKIAVRRSTRGTATKTLTAMKPPTRDMMIERMFFLDNARKELSTLDYDTLRRICREEGVSYSTKVQAIFDVADRRAQVICGQSLPDFGVSENLEDQAAQSEEQLAMAKAMEVQLSVRLGDIREEIKTKVRKVLTSTMLKSQVTTTVNTKDKGKAVGVEEPPSASETSSEVEAITEGTGKLSIREKRKRGEDTPVEDSPLVVTPAKRTSKRTGVHSLRLSERLQQTRTKIAVRRSTRGTATKTRTAMKPLTRDMMIERMVFLDNARRELSTLDYDTLRRICREEGVSYSTKVQAIFDVADRRAQAICGESLPDFGVSENLEDQAAQSGNDDNDDEGRN</sequence>
<feature type="compositionally biased region" description="Basic and acidic residues" evidence="1">
    <location>
        <begin position="75"/>
        <end position="84"/>
    </location>
</feature>
<comment type="caution">
    <text evidence="2">The sequence shown here is derived from an EMBL/GenBank/DDBJ whole genome shotgun (WGS) entry which is preliminary data.</text>
</comment>
<keyword evidence="3" id="KW-1185">Reference proteome</keyword>
<feature type="region of interest" description="Disordered" evidence="1">
    <location>
        <begin position="164"/>
        <end position="210"/>
    </location>
</feature>
<proteinExistence type="predicted"/>
<dbReference type="Gramene" id="GBG68639">
    <property type="protein sequence ID" value="GBG68639"/>
    <property type="gene ID" value="CBR_g3180"/>
</dbReference>
<evidence type="ECO:0000256" key="1">
    <source>
        <dbReference type="SAM" id="MobiDB-lite"/>
    </source>
</evidence>
<feature type="region of interest" description="Disordered" evidence="1">
    <location>
        <begin position="44"/>
        <end position="93"/>
    </location>
</feature>
<dbReference type="AlphaFoldDB" id="A0A388KF15"/>